<feature type="compositionally biased region" description="Low complexity" evidence="10">
    <location>
        <begin position="366"/>
        <end position="390"/>
    </location>
</feature>
<evidence type="ECO:0000256" key="9">
    <source>
        <dbReference type="ARBA" id="ARBA00023136"/>
    </source>
</evidence>
<proteinExistence type="inferred from homology"/>
<accession>A0ABP0WSJ7</accession>
<name>A0ABP0WSJ7_9BRYO</name>
<evidence type="ECO:0000313" key="12">
    <source>
        <dbReference type="EMBL" id="CAK9268332.1"/>
    </source>
</evidence>
<dbReference type="EMBL" id="OZ020097">
    <property type="protein sequence ID" value="CAK9268332.1"/>
    <property type="molecule type" value="Genomic_DNA"/>
</dbReference>
<comment type="similarity">
    <text evidence="3">Belongs to the SLAC1 S-type anion channel family.</text>
</comment>
<dbReference type="PANTHER" id="PTHR31269">
    <property type="entry name" value="S-TYPE ANION CHANNEL SLAH3"/>
    <property type="match status" value="1"/>
</dbReference>
<dbReference type="Proteomes" id="UP001497444">
    <property type="component" value="Chromosome 2"/>
</dbReference>
<evidence type="ECO:0000256" key="10">
    <source>
        <dbReference type="SAM" id="MobiDB-lite"/>
    </source>
</evidence>
<keyword evidence="5" id="KW-1003">Cell membrane</keyword>
<evidence type="ECO:0000256" key="7">
    <source>
        <dbReference type="ARBA" id="ARBA00022989"/>
    </source>
</evidence>
<feature type="transmembrane region" description="Helical" evidence="11">
    <location>
        <begin position="498"/>
        <end position="520"/>
    </location>
</feature>
<evidence type="ECO:0000256" key="6">
    <source>
        <dbReference type="ARBA" id="ARBA00022692"/>
    </source>
</evidence>
<organism evidence="12 13">
    <name type="scientific">Sphagnum jensenii</name>
    <dbReference type="NCBI Taxonomy" id="128206"/>
    <lineage>
        <taxon>Eukaryota</taxon>
        <taxon>Viridiplantae</taxon>
        <taxon>Streptophyta</taxon>
        <taxon>Embryophyta</taxon>
        <taxon>Bryophyta</taxon>
        <taxon>Sphagnophytina</taxon>
        <taxon>Sphagnopsida</taxon>
        <taxon>Sphagnales</taxon>
        <taxon>Sphagnaceae</taxon>
        <taxon>Sphagnum</taxon>
    </lineage>
</organism>
<sequence length="886" mass="97913">MSVEEGFSNATHSRGRRCYSIPQVWSSGSSGKTCHSRQSNCSSKSSRTVIASSCKGGGGGSSGVVEYCSSSSSSSGMDSVPVERSGSFQKTRDAHTRESTSKGFADPYVDFMSEEDYSELEPSATQTDKSTFLWVPIIENDNNNAVVKNPPSRPPAGSSAASQLPHSKPPAAFGKTQDSCLWRDPYLLALDAAVGRSFTDQRIPPLKALKTGEYSERYKQHGIPRPPPSYRYPMRSALHKPPLKTPPRAHGAVTEVRAGQGQQTSATDDYCNEDEEEEGAIKAFEVQAGSKAAAAERQRRCSSPVPNDSLDSEPTMPNPFAHAEPLKRRRGALGSSCFTFSASGIRRSFTKFRSREPFEHKKKPTTTRSPTTTAAPSPTPGSSATGSGAAGTYDLFRTRWSRMSSGRRPRQFTKTYPKRLADYMIDEEKGHGGAREQEQLDFSSDLEAPAAVDPECGALQQLPALSVTRYFEALEGPELQIPKECENLLLPPDERWPFLLRFPVGCFGISLGLASQALLWRTLATSQDLGFLRIPSCINLYLWCLCALSLVLISFIYMLKWVFFSEAVRREFHHPLRVNFFFTPWIVAMLLVLGVPSIITKSSMMILHHPAVWCVLMAPMLLLELKLYGQWISGGGDRRYLLSQFANPSAHLSVVGNFVGSILATTVGWKEPALFFWAVGLAQSLMLFAAIHQSSMLPSASKSNIEETRRTSLQPKEEQHHQLHPVFFLFILAPSAASIAWMQIVGDFDYVSRLLFFVALFLYSALVLRIKFSRHDFNFSISWWAYTFPMTMASIAAILYCHEEAPSWIARGLAIGLSFVSSAAVFILCCLTLLQAFVWRSLFPNDLAIAITVQRPNFCKRKGSPTNEDSNMNSCGGGLYSMHHLG</sequence>
<dbReference type="InterPro" id="IPR038665">
    <property type="entry name" value="Voltage-dep_anion_channel_sf"/>
</dbReference>
<evidence type="ECO:0000256" key="11">
    <source>
        <dbReference type="SAM" id="Phobius"/>
    </source>
</evidence>
<dbReference type="PANTHER" id="PTHR31269:SF2">
    <property type="entry name" value="S-TYPE ANION CHANNEL SLAH3"/>
    <property type="match status" value="1"/>
</dbReference>
<dbReference type="InterPro" id="IPR030183">
    <property type="entry name" value="SLAC/SLAH"/>
</dbReference>
<protein>
    <submittedName>
        <fullName evidence="12">Uncharacterized protein</fullName>
    </submittedName>
</protein>
<evidence type="ECO:0000256" key="4">
    <source>
        <dbReference type="ARBA" id="ARBA00022448"/>
    </source>
</evidence>
<keyword evidence="4" id="KW-0813">Transport</keyword>
<keyword evidence="8" id="KW-0406">Ion transport</keyword>
<feature type="transmembrane region" description="Helical" evidence="11">
    <location>
        <begin position="540"/>
        <end position="559"/>
    </location>
</feature>
<keyword evidence="9 11" id="KW-0472">Membrane</keyword>
<dbReference type="Gene3D" id="1.50.10.150">
    <property type="entry name" value="Voltage-dependent anion channel"/>
    <property type="match status" value="2"/>
</dbReference>
<evidence type="ECO:0000256" key="3">
    <source>
        <dbReference type="ARBA" id="ARBA00007808"/>
    </source>
</evidence>
<feature type="transmembrane region" description="Helical" evidence="11">
    <location>
        <begin position="605"/>
        <end position="628"/>
    </location>
</feature>
<feature type="transmembrane region" description="Helical" evidence="11">
    <location>
        <begin position="812"/>
        <end position="834"/>
    </location>
</feature>
<evidence type="ECO:0000313" key="13">
    <source>
        <dbReference type="Proteomes" id="UP001497444"/>
    </source>
</evidence>
<feature type="transmembrane region" description="Helical" evidence="11">
    <location>
        <begin position="750"/>
        <end position="769"/>
    </location>
</feature>
<keyword evidence="13" id="KW-1185">Reference proteome</keyword>
<feature type="compositionally biased region" description="Basic and acidic residues" evidence="10">
    <location>
        <begin position="90"/>
        <end position="100"/>
    </location>
</feature>
<feature type="transmembrane region" description="Helical" evidence="11">
    <location>
        <begin position="674"/>
        <end position="692"/>
    </location>
</feature>
<feature type="region of interest" description="Disordered" evidence="10">
    <location>
        <begin position="294"/>
        <end position="322"/>
    </location>
</feature>
<feature type="region of interest" description="Disordered" evidence="10">
    <location>
        <begin position="143"/>
        <end position="175"/>
    </location>
</feature>
<feature type="region of interest" description="Disordered" evidence="10">
    <location>
        <begin position="351"/>
        <end position="390"/>
    </location>
</feature>
<dbReference type="InterPro" id="IPR004695">
    <property type="entry name" value="SLAC1/Mae1/Ssu1/TehA"/>
</dbReference>
<keyword evidence="7 11" id="KW-1133">Transmembrane helix</keyword>
<evidence type="ECO:0000256" key="1">
    <source>
        <dbReference type="ARBA" id="ARBA00004127"/>
    </source>
</evidence>
<feature type="transmembrane region" description="Helical" evidence="11">
    <location>
        <begin position="726"/>
        <end position="744"/>
    </location>
</feature>
<feature type="region of interest" description="Disordered" evidence="10">
    <location>
        <begin position="72"/>
        <end position="102"/>
    </location>
</feature>
<feature type="transmembrane region" description="Helical" evidence="11">
    <location>
        <begin position="781"/>
        <end position="800"/>
    </location>
</feature>
<comment type="subcellular location">
    <subcellularLocation>
        <location evidence="2">Cell membrane</location>
    </subcellularLocation>
    <subcellularLocation>
        <location evidence="1">Endomembrane system</location>
        <topology evidence="1">Multi-pass membrane protein</topology>
    </subcellularLocation>
</comment>
<keyword evidence="6 11" id="KW-0812">Transmembrane</keyword>
<dbReference type="CDD" id="cd09323">
    <property type="entry name" value="TDT_SLAC1_like"/>
    <property type="match status" value="1"/>
</dbReference>
<dbReference type="Pfam" id="PF03595">
    <property type="entry name" value="SLAC1"/>
    <property type="match status" value="1"/>
</dbReference>
<evidence type="ECO:0000256" key="8">
    <source>
        <dbReference type="ARBA" id="ARBA00023065"/>
    </source>
</evidence>
<feature type="transmembrane region" description="Helical" evidence="11">
    <location>
        <begin position="580"/>
        <end position="599"/>
    </location>
</feature>
<gene>
    <name evidence="12" type="ORF">CSSPJE1EN1_LOCUS13810</name>
</gene>
<reference evidence="12 13" key="1">
    <citation type="submission" date="2024-02" db="EMBL/GenBank/DDBJ databases">
        <authorList>
            <consortium name="ELIXIR-Norway"/>
            <consortium name="Elixir Norway"/>
        </authorList>
    </citation>
    <scope>NUCLEOTIDE SEQUENCE [LARGE SCALE GENOMIC DNA]</scope>
</reference>
<feature type="region of interest" description="Disordered" evidence="10">
    <location>
        <begin position="245"/>
        <end position="275"/>
    </location>
</feature>
<evidence type="ECO:0000256" key="2">
    <source>
        <dbReference type="ARBA" id="ARBA00004236"/>
    </source>
</evidence>
<evidence type="ECO:0000256" key="5">
    <source>
        <dbReference type="ARBA" id="ARBA00022475"/>
    </source>
</evidence>